<evidence type="ECO:0000256" key="1">
    <source>
        <dbReference type="ARBA" id="ARBA00007398"/>
    </source>
</evidence>
<dbReference type="PANTHER" id="PTHR15665:SF1">
    <property type="entry name" value="PROTEIN ASTEROID HOMOLOG 1"/>
    <property type="match status" value="1"/>
</dbReference>
<feature type="region of interest" description="Disordered" evidence="2">
    <location>
        <begin position="506"/>
        <end position="540"/>
    </location>
</feature>
<feature type="domain" description="Asteroid" evidence="3">
    <location>
        <begin position="118"/>
        <end position="353"/>
    </location>
</feature>
<gene>
    <name evidence="4" type="ORF">B0A48_04053</name>
</gene>
<dbReference type="STRING" id="1507870.A0A1V8TH84"/>
<dbReference type="InParanoid" id="A0A1V8TH84"/>
<dbReference type="AlphaFoldDB" id="A0A1V8TH84"/>
<comment type="caution">
    <text evidence="4">The sequence shown here is derived from an EMBL/GenBank/DDBJ whole genome shotgun (WGS) entry which is preliminary data.</text>
</comment>
<dbReference type="SUPFAM" id="SSF88723">
    <property type="entry name" value="PIN domain-like"/>
    <property type="match status" value="1"/>
</dbReference>
<dbReference type="Proteomes" id="UP000192596">
    <property type="component" value="Unassembled WGS sequence"/>
</dbReference>
<evidence type="ECO:0000313" key="4">
    <source>
        <dbReference type="EMBL" id="OQO10753.1"/>
    </source>
</evidence>
<dbReference type="OrthoDB" id="5297549at2759"/>
<dbReference type="Pfam" id="PF12813">
    <property type="entry name" value="XPG_I_2"/>
    <property type="match status" value="1"/>
</dbReference>
<dbReference type="Gene3D" id="3.40.50.1010">
    <property type="entry name" value="5'-nuclease"/>
    <property type="match status" value="1"/>
</dbReference>
<organism evidence="4 5">
    <name type="scientific">Cryoendolithus antarcticus</name>
    <dbReference type="NCBI Taxonomy" id="1507870"/>
    <lineage>
        <taxon>Eukaryota</taxon>
        <taxon>Fungi</taxon>
        <taxon>Dikarya</taxon>
        <taxon>Ascomycota</taxon>
        <taxon>Pezizomycotina</taxon>
        <taxon>Dothideomycetes</taxon>
        <taxon>Dothideomycetidae</taxon>
        <taxon>Cladosporiales</taxon>
        <taxon>Cladosporiaceae</taxon>
        <taxon>Cryoendolithus</taxon>
    </lineage>
</organism>
<reference evidence="5" key="1">
    <citation type="submission" date="2017-03" db="EMBL/GenBank/DDBJ databases">
        <title>Genomes of endolithic fungi from Antarctica.</title>
        <authorList>
            <person name="Coleine C."/>
            <person name="Masonjones S."/>
            <person name="Stajich J.E."/>
        </authorList>
    </citation>
    <scope>NUCLEOTIDE SEQUENCE [LARGE SCALE GENOMIC DNA]</scope>
    <source>
        <strain evidence="5">CCFEE 5527</strain>
    </source>
</reference>
<evidence type="ECO:0000259" key="3">
    <source>
        <dbReference type="Pfam" id="PF12813"/>
    </source>
</evidence>
<sequence>MAYPTKTLPLSPTHQLRLPDALIIDGPGLAYYVYKAMQTSAVPGSSILSSPEYQACGDRTVVFLDDMERAGMRVEVIYFDGVLPSHKLETRLSRTQRHVDQLRKALLSSVKDARLPDAPFLVPSAIGALLESKYASRVRVVPAEADDCCALHARSLDAKGVSRPTILTNDSDMFVLDCGKSTQIMLLASLTRKTTAAGFQYSGEAYRPREIARSAGLCDLKQAAYYMELDRNLTFDAAVAKLRRLGGKKPDGYASFLEKFEMSVVDMSHLSPAVVACLQRMDPRVAEVAHQALLPDTRGELLIINAFLPLLHEDATRFSVWKVGHDIRNLAYRIVVSQGSSKCSVHEHTRRGAGVGYSAYALTAHWTQEVSEVLAWLVTSMPQAPSGASLAQRWHYIGTVMALQFYNEYYTEPMTYARVLKVLMHGEPDDWLDAHIAAMVQAALYSFRMLQQLLNLHDAQRGVSGDSARLHDLLNDMPGIAGLFTRSDANTVSMWEAIAETLALSDETLESSGSEDTNDSDDDAEDVRPMGSNPFSMLPR</sequence>
<evidence type="ECO:0000256" key="2">
    <source>
        <dbReference type="SAM" id="MobiDB-lite"/>
    </source>
</evidence>
<dbReference type="InterPro" id="IPR026832">
    <property type="entry name" value="Asteroid"/>
</dbReference>
<proteinExistence type="inferred from homology"/>
<evidence type="ECO:0000313" key="5">
    <source>
        <dbReference type="Proteomes" id="UP000192596"/>
    </source>
</evidence>
<dbReference type="InterPro" id="IPR029060">
    <property type="entry name" value="PIN-like_dom_sf"/>
</dbReference>
<protein>
    <recommendedName>
        <fullName evidence="3">Asteroid domain-containing protein</fullName>
    </recommendedName>
</protein>
<name>A0A1V8TH84_9PEZI</name>
<feature type="compositionally biased region" description="Acidic residues" evidence="2">
    <location>
        <begin position="516"/>
        <end position="525"/>
    </location>
</feature>
<dbReference type="InterPro" id="IPR039436">
    <property type="entry name" value="Asteroid_dom"/>
</dbReference>
<keyword evidence="5" id="KW-1185">Reference proteome</keyword>
<dbReference type="PANTHER" id="PTHR15665">
    <property type="entry name" value="ASTEROID PROTEIN"/>
    <property type="match status" value="1"/>
</dbReference>
<accession>A0A1V8TH84</accession>
<comment type="similarity">
    <text evidence="1">Belongs to the asteroid family.</text>
</comment>
<dbReference type="EMBL" id="NAJO01000008">
    <property type="protein sequence ID" value="OQO10753.1"/>
    <property type="molecule type" value="Genomic_DNA"/>
</dbReference>